<dbReference type="EMBL" id="BMYF01000004">
    <property type="protein sequence ID" value="GHB30472.1"/>
    <property type="molecule type" value="Genomic_DNA"/>
</dbReference>
<comment type="subcellular location">
    <subcellularLocation>
        <location evidence="1">Membrane</location>
        <topology evidence="1">Multi-pass membrane protein</topology>
    </subcellularLocation>
</comment>
<accession>A0A8J3CVM6</accession>
<evidence type="ECO:0000256" key="4">
    <source>
        <dbReference type="ARBA" id="ARBA00023136"/>
    </source>
</evidence>
<dbReference type="AlphaFoldDB" id="A0A8J3CVM6"/>
<sequence>MATLDLIVFLLLGIGAFTGYKQGFFISILSIVAFVFALVMAFQLMGWGATILSQRVENLTFMLPFVAFIMIFLGVILIIRGLGFLVKKTLDLTLLGSFDNIAGAVLGVIKTAFTISLFIWVTVSFEFSFLQDWQEKSTVYAYIEPIAPVFIRWIDAYIPFIQETINLIQELVNAATDGIIN</sequence>
<evidence type="ECO:0000256" key="1">
    <source>
        <dbReference type="ARBA" id="ARBA00004141"/>
    </source>
</evidence>
<reference evidence="6" key="1">
    <citation type="journal article" date="2014" name="Int. J. Syst. Evol. Microbiol.">
        <title>Complete genome sequence of Corynebacterium casei LMG S-19264T (=DSM 44701T), isolated from a smear-ripened cheese.</title>
        <authorList>
            <consortium name="US DOE Joint Genome Institute (JGI-PGF)"/>
            <person name="Walter F."/>
            <person name="Albersmeier A."/>
            <person name="Kalinowski J."/>
            <person name="Ruckert C."/>
        </authorList>
    </citation>
    <scope>NUCLEOTIDE SEQUENCE</scope>
    <source>
        <strain evidence="6">KCTC 23224</strain>
    </source>
</reference>
<dbReference type="InterPro" id="IPR003825">
    <property type="entry name" value="Colicin-V_CvpA"/>
</dbReference>
<evidence type="ECO:0000256" key="3">
    <source>
        <dbReference type="ARBA" id="ARBA00022989"/>
    </source>
</evidence>
<dbReference type="Proteomes" id="UP000642809">
    <property type="component" value="Unassembled WGS sequence"/>
</dbReference>
<evidence type="ECO:0008006" key="8">
    <source>
        <dbReference type="Google" id="ProtNLM"/>
    </source>
</evidence>
<dbReference type="GO" id="GO:0009403">
    <property type="term" value="P:toxin biosynthetic process"/>
    <property type="evidence" value="ECO:0007669"/>
    <property type="project" value="InterPro"/>
</dbReference>
<name>A0A8J3CVM6_9BACT</name>
<dbReference type="GO" id="GO:0016020">
    <property type="term" value="C:membrane"/>
    <property type="evidence" value="ECO:0007669"/>
    <property type="project" value="UniProtKB-SubCell"/>
</dbReference>
<dbReference type="Pfam" id="PF02674">
    <property type="entry name" value="Colicin_V"/>
    <property type="match status" value="1"/>
</dbReference>
<dbReference type="RefSeq" id="WP_189579287.1">
    <property type="nucleotide sequence ID" value="NZ_BMYF01000004.1"/>
</dbReference>
<evidence type="ECO:0000313" key="7">
    <source>
        <dbReference type="Proteomes" id="UP000642809"/>
    </source>
</evidence>
<proteinExistence type="predicted"/>
<reference evidence="6" key="2">
    <citation type="submission" date="2020-09" db="EMBL/GenBank/DDBJ databases">
        <authorList>
            <person name="Sun Q."/>
            <person name="Kim S."/>
        </authorList>
    </citation>
    <scope>NUCLEOTIDE SEQUENCE</scope>
    <source>
        <strain evidence="6">KCTC 23224</strain>
    </source>
</reference>
<comment type="caution">
    <text evidence="6">The sequence shown here is derived from an EMBL/GenBank/DDBJ whole genome shotgun (WGS) entry which is preliminary data.</text>
</comment>
<evidence type="ECO:0000313" key="6">
    <source>
        <dbReference type="EMBL" id="GHB30472.1"/>
    </source>
</evidence>
<feature type="transmembrane region" description="Helical" evidence="5">
    <location>
        <begin position="59"/>
        <end position="81"/>
    </location>
</feature>
<keyword evidence="4 5" id="KW-0472">Membrane</keyword>
<organism evidence="6 7">
    <name type="scientific">Mongoliitalea lutea</name>
    <dbReference type="NCBI Taxonomy" id="849756"/>
    <lineage>
        <taxon>Bacteria</taxon>
        <taxon>Pseudomonadati</taxon>
        <taxon>Bacteroidota</taxon>
        <taxon>Cytophagia</taxon>
        <taxon>Cytophagales</taxon>
        <taxon>Cyclobacteriaceae</taxon>
        <taxon>Mongoliitalea</taxon>
    </lineage>
</organism>
<keyword evidence="2 5" id="KW-0812">Transmembrane</keyword>
<dbReference type="PANTHER" id="PTHR37306:SF1">
    <property type="entry name" value="COLICIN V PRODUCTION PROTEIN"/>
    <property type="match status" value="1"/>
</dbReference>
<keyword evidence="3 5" id="KW-1133">Transmembrane helix</keyword>
<evidence type="ECO:0000256" key="2">
    <source>
        <dbReference type="ARBA" id="ARBA00022692"/>
    </source>
</evidence>
<feature type="transmembrane region" description="Helical" evidence="5">
    <location>
        <begin position="26"/>
        <end position="47"/>
    </location>
</feature>
<protein>
    <recommendedName>
        <fullName evidence="8">Membrane protein required for colicin V production</fullName>
    </recommendedName>
</protein>
<keyword evidence="7" id="KW-1185">Reference proteome</keyword>
<feature type="transmembrane region" description="Helical" evidence="5">
    <location>
        <begin position="101"/>
        <end position="123"/>
    </location>
</feature>
<gene>
    <name evidence="6" type="ORF">GCM10008106_09200</name>
</gene>
<dbReference type="PANTHER" id="PTHR37306">
    <property type="entry name" value="COLICIN V PRODUCTION PROTEIN"/>
    <property type="match status" value="1"/>
</dbReference>
<evidence type="ECO:0000256" key="5">
    <source>
        <dbReference type="SAM" id="Phobius"/>
    </source>
</evidence>